<dbReference type="Proteomes" id="UP000253792">
    <property type="component" value="Unassembled WGS sequence"/>
</dbReference>
<evidence type="ECO:0000313" key="2">
    <source>
        <dbReference type="Proteomes" id="UP000253792"/>
    </source>
</evidence>
<dbReference type="RefSeq" id="WP_114620904.1">
    <property type="nucleotide sequence ID" value="NZ_PPTP01000006.1"/>
</dbReference>
<dbReference type="OrthoDB" id="3190883at2"/>
<sequence>MLFLLTGDVQIGKTRWLEDLCASLQAAGTCVAGVVAPGQWVPRPEGQPGGKHGFDGAERFEKLGIDNVLLPQSKRIEFARRRDLAAGGKAFAEGAQAKAAKLGWAISDTAISQVNAHFATLAKQAANETRLAPHAMLVVDELGRLELLRGCGLTNALAILDAGPTPQFPHAIAVVRETLLDEARRRFKLLWGEPIAISPGNASRELVLETAKITGNTR</sequence>
<dbReference type="Gene3D" id="3.40.50.300">
    <property type="entry name" value="P-loop containing nucleotide triphosphate hydrolases"/>
    <property type="match status" value="1"/>
</dbReference>
<dbReference type="InterPro" id="IPR027417">
    <property type="entry name" value="P-loop_NTPase"/>
</dbReference>
<evidence type="ECO:0008006" key="3">
    <source>
        <dbReference type="Google" id="ProtNLM"/>
    </source>
</evidence>
<proteinExistence type="predicted"/>
<reference evidence="1 2" key="1">
    <citation type="journal article" date="2018" name="Elife">
        <title>Discovery and characterization of a prevalent human gut bacterial enzyme sufficient for the inactivation of a family of plant toxins.</title>
        <authorList>
            <person name="Koppel N."/>
            <person name="Bisanz J.E."/>
            <person name="Pandelia M.E."/>
            <person name="Turnbaugh P.J."/>
            <person name="Balskus E.P."/>
        </authorList>
    </citation>
    <scope>NUCLEOTIDE SEQUENCE [LARGE SCALE GENOMIC DNA]</scope>
    <source>
        <strain evidence="2">anaerobia AP69FAA</strain>
    </source>
</reference>
<keyword evidence="2" id="KW-1185">Reference proteome</keyword>
<dbReference type="AlphaFoldDB" id="A0A369L583"/>
<protein>
    <recommendedName>
        <fullName evidence="3">NTPase</fullName>
    </recommendedName>
</protein>
<dbReference type="EMBL" id="PPTP01000006">
    <property type="protein sequence ID" value="RDB55033.1"/>
    <property type="molecule type" value="Genomic_DNA"/>
</dbReference>
<name>A0A369L583_9ACTN</name>
<accession>A0A369L583</accession>
<organism evidence="1 2">
    <name type="scientific">Senegalimassilia anaerobia</name>
    <dbReference type="NCBI Taxonomy" id="1473216"/>
    <lineage>
        <taxon>Bacteria</taxon>
        <taxon>Bacillati</taxon>
        <taxon>Actinomycetota</taxon>
        <taxon>Coriobacteriia</taxon>
        <taxon>Coriobacteriales</taxon>
        <taxon>Coriobacteriaceae</taxon>
        <taxon>Senegalimassilia</taxon>
    </lineage>
</organism>
<gene>
    <name evidence="1" type="ORF">C1880_07325</name>
</gene>
<evidence type="ECO:0000313" key="1">
    <source>
        <dbReference type="EMBL" id="RDB55033.1"/>
    </source>
</evidence>
<comment type="caution">
    <text evidence="1">The sequence shown here is derived from an EMBL/GenBank/DDBJ whole genome shotgun (WGS) entry which is preliminary data.</text>
</comment>